<sequence>MFRVDRTKNRIARLAQRRFGELALRERDHLQEWLVHQPDALGEELLIIQKEFDGFDETRERLDLLALDKGAISSSSRTSSTTPVAT</sequence>
<dbReference type="GO" id="GO:0003676">
    <property type="term" value="F:nucleic acid binding"/>
    <property type="evidence" value="ECO:0007669"/>
    <property type="project" value="InterPro"/>
</dbReference>
<organism evidence="1 2">
    <name type="scientific">Rhizobium leguminosarum</name>
    <dbReference type="NCBI Taxonomy" id="384"/>
    <lineage>
        <taxon>Bacteria</taxon>
        <taxon>Pseudomonadati</taxon>
        <taxon>Pseudomonadota</taxon>
        <taxon>Alphaproteobacteria</taxon>
        <taxon>Hyphomicrobiales</taxon>
        <taxon>Rhizobiaceae</taxon>
        <taxon>Rhizobium/Agrobacterium group</taxon>
        <taxon>Rhizobium</taxon>
    </lineage>
</organism>
<gene>
    <name evidence="1" type="ORF">DLJ82_4074</name>
</gene>
<evidence type="ECO:0000313" key="2">
    <source>
        <dbReference type="Proteomes" id="UP000251166"/>
    </source>
</evidence>
<evidence type="ECO:0000313" key="1">
    <source>
        <dbReference type="EMBL" id="AXA41638.1"/>
    </source>
</evidence>
<dbReference type="EMBL" id="CP030760">
    <property type="protein sequence ID" value="AXA41638.1"/>
    <property type="molecule type" value="Genomic_DNA"/>
</dbReference>
<dbReference type="AlphaFoldDB" id="A0A2Z4YM16"/>
<reference evidence="1 2" key="1">
    <citation type="submission" date="2018-07" db="EMBL/GenBank/DDBJ databases">
        <title>Rhizobium leguminosarum strain:ATCC 14479 Genome sequencing and assembly.</title>
        <authorList>
            <person name="Chakraborty R."/>
        </authorList>
    </citation>
    <scope>NUCLEOTIDE SEQUENCE [LARGE SCALE GENOMIC DNA]</scope>
    <source>
        <strain evidence="1 2">ATCC 14479</strain>
    </source>
</reference>
<accession>A0A2Z4YM16</accession>
<name>A0A2Z4YM16_RHILE</name>
<protein>
    <submittedName>
        <fullName evidence="1">Uncharacterized protein</fullName>
    </submittedName>
</protein>
<dbReference type="Proteomes" id="UP000251166">
    <property type="component" value="Chromosome"/>
</dbReference>
<proteinExistence type="predicted"/>
<dbReference type="Gene3D" id="3.40.1350.10">
    <property type="match status" value="1"/>
</dbReference>
<dbReference type="InterPro" id="IPR011856">
    <property type="entry name" value="tRNA_endonuc-like_dom_sf"/>
</dbReference>